<sequence>MLGLLKMCYTCLEMNSKDLTDVSKTDYDSLTYLYKLKACVSLELEENNSKQLCSSCIKQLRISYQFREMVMLSQEIISKHKNDIISGTYVVESKLHQLKLGANTLLYEPECIIVKEEQSNADISTNNTPRKRRKSIRHLQNEEETFPEITDNNDNDSDNSDYFLADLKDNLKTSTAMQINNGNNNITNYLIEHIKSDDEIPTQYQCSKCNVILESSEVKNHSCDSYNCYKDDEDIEEVALEESKEDGILKGKRGRPKKKLKSPKPDADYQCYHCSMIFNKRWKLQKHITRVHSDSKKYVCTYCNKGFKQSYHLREHLTSHTGERNYTCSFCDKSFQRISSMRRHIRSHEAAPGQKTKRTPFLCTVCGKSFPFSNGVQRHMRIHLGIKNHECTICHRRFTQSTHLHVHMRTHTGEKPYICDTCGEAFSLNASLQKHMLIHQSLDKAISCKKLSLEDL</sequence>
<feature type="compositionally biased region" description="Basic residues" evidence="12">
    <location>
        <begin position="250"/>
        <end position="262"/>
    </location>
</feature>
<evidence type="ECO:0000256" key="7">
    <source>
        <dbReference type="ARBA" id="ARBA00023125"/>
    </source>
</evidence>
<evidence type="ECO:0000256" key="6">
    <source>
        <dbReference type="ARBA" id="ARBA00023015"/>
    </source>
</evidence>
<proteinExistence type="predicted"/>
<dbReference type="FunFam" id="3.30.160.60:FF:000145">
    <property type="entry name" value="Zinc finger protein 574"/>
    <property type="match status" value="1"/>
</dbReference>
<evidence type="ECO:0000256" key="5">
    <source>
        <dbReference type="ARBA" id="ARBA00022833"/>
    </source>
</evidence>
<keyword evidence="5 11" id="KW-0862">Zinc</keyword>
<comment type="caution">
    <text evidence="15">The sequence shown here is derived from an EMBL/GenBank/DDBJ whole genome shotgun (WGS) entry which is preliminary data.</text>
</comment>
<dbReference type="FunFam" id="3.30.160.60:FF:001498">
    <property type="entry name" value="Zinc finger protein 404"/>
    <property type="match status" value="1"/>
</dbReference>
<dbReference type="SMART" id="SM00868">
    <property type="entry name" value="zf-AD"/>
    <property type="match status" value="1"/>
</dbReference>
<dbReference type="InterPro" id="IPR036236">
    <property type="entry name" value="Znf_C2H2_sf"/>
</dbReference>
<dbReference type="FunFam" id="3.30.160.60:FF:000358">
    <property type="entry name" value="zinc finger protein 24"/>
    <property type="match status" value="1"/>
</dbReference>
<keyword evidence="9" id="KW-0539">Nucleus</keyword>
<feature type="domain" description="C2H2-type" evidence="13">
    <location>
        <begin position="298"/>
        <end position="325"/>
    </location>
</feature>
<dbReference type="InterPro" id="IPR012934">
    <property type="entry name" value="Znf_AD"/>
</dbReference>
<keyword evidence="4 10" id="KW-0863">Zinc-finger</keyword>
<gene>
    <name evidence="15" type="ORF">ILUMI_26558</name>
</gene>
<evidence type="ECO:0000256" key="12">
    <source>
        <dbReference type="SAM" id="MobiDB-lite"/>
    </source>
</evidence>
<evidence type="ECO:0000256" key="8">
    <source>
        <dbReference type="ARBA" id="ARBA00023163"/>
    </source>
</evidence>
<accession>A0A8K0C888</accession>
<dbReference type="GO" id="GO:0000978">
    <property type="term" value="F:RNA polymerase II cis-regulatory region sequence-specific DNA binding"/>
    <property type="evidence" value="ECO:0007669"/>
    <property type="project" value="TreeGrafter"/>
</dbReference>
<dbReference type="Proteomes" id="UP000801492">
    <property type="component" value="Unassembled WGS sequence"/>
</dbReference>
<evidence type="ECO:0000256" key="2">
    <source>
        <dbReference type="ARBA" id="ARBA00022723"/>
    </source>
</evidence>
<evidence type="ECO:0000259" key="14">
    <source>
        <dbReference type="PROSITE" id="PS51915"/>
    </source>
</evidence>
<feature type="domain" description="C2H2-type" evidence="13">
    <location>
        <begin position="269"/>
        <end position="297"/>
    </location>
</feature>
<evidence type="ECO:0000256" key="10">
    <source>
        <dbReference type="PROSITE-ProRule" id="PRU00042"/>
    </source>
</evidence>
<dbReference type="FunFam" id="3.30.160.60:FF:000624">
    <property type="entry name" value="zinc finger protein 697"/>
    <property type="match status" value="1"/>
</dbReference>
<feature type="binding site" evidence="11">
    <location>
        <position position="11"/>
    </location>
    <ligand>
        <name>Zn(2+)</name>
        <dbReference type="ChEBI" id="CHEBI:29105"/>
    </ligand>
</feature>
<dbReference type="Pfam" id="PF00096">
    <property type="entry name" value="zf-C2H2"/>
    <property type="match status" value="5"/>
</dbReference>
<dbReference type="OrthoDB" id="6077919at2759"/>
<dbReference type="PROSITE" id="PS00028">
    <property type="entry name" value="ZINC_FINGER_C2H2_1"/>
    <property type="match status" value="6"/>
</dbReference>
<feature type="domain" description="C2H2-type" evidence="13">
    <location>
        <begin position="326"/>
        <end position="353"/>
    </location>
</feature>
<evidence type="ECO:0000256" key="1">
    <source>
        <dbReference type="ARBA" id="ARBA00004123"/>
    </source>
</evidence>
<feature type="binding site" evidence="11">
    <location>
        <position position="56"/>
    </location>
    <ligand>
        <name>Zn(2+)</name>
        <dbReference type="ChEBI" id="CHEBI:29105"/>
    </ligand>
</feature>
<feature type="compositionally biased region" description="Acidic residues" evidence="12">
    <location>
        <begin position="142"/>
        <end position="157"/>
    </location>
</feature>
<dbReference type="Gene3D" id="3.30.160.60">
    <property type="entry name" value="Classic Zinc Finger"/>
    <property type="match status" value="5"/>
</dbReference>
<feature type="domain" description="ZAD" evidence="14">
    <location>
        <begin position="6"/>
        <end position="80"/>
    </location>
</feature>
<feature type="region of interest" description="Disordered" evidence="12">
    <location>
        <begin position="123"/>
        <end position="157"/>
    </location>
</feature>
<feature type="domain" description="C2H2-type" evidence="13">
    <location>
        <begin position="417"/>
        <end position="444"/>
    </location>
</feature>
<protein>
    <submittedName>
        <fullName evidence="15">Uncharacterized protein</fullName>
    </submittedName>
</protein>
<feature type="region of interest" description="Disordered" evidence="12">
    <location>
        <begin position="245"/>
        <end position="264"/>
    </location>
</feature>
<dbReference type="PROSITE" id="PS50157">
    <property type="entry name" value="ZINC_FINGER_C2H2_2"/>
    <property type="match status" value="6"/>
</dbReference>
<evidence type="ECO:0000256" key="4">
    <source>
        <dbReference type="ARBA" id="ARBA00022771"/>
    </source>
</evidence>
<evidence type="ECO:0000256" key="9">
    <source>
        <dbReference type="ARBA" id="ARBA00023242"/>
    </source>
</evidence>
<evidence type="ECO:0000256" key="3">
    <source>
        <dbReference type="ARBA" id="ARBA00022737"/>
    </source>
</evidence>
<dbReference type="GO" id="GO:0005654">
    <property type="term" value="C:nucleoplasm"/>
    <property type="evidence" value="ECO:0007669"/>
    <property type="project" value="TreeGrafter"/>
</dbReference>
<evidence type="ECO:0000313" key="16">
    <source>
        <dbReference type="Proteomes" id="UP000801492"/>
    </source>
</evidence>
<dbReference type="SMART" id="SM00355">
    <property type="entry name" value="ZnF_C2H2"/>
    <property type="match status" value="6"/>
</dbReference>
<feature type="domain" description="C2H2-type" evidence="13">
    <location>
        <begin position="389"/>
        <end position="416"/>
    </location>
</feature>
<keyword evidence="7" id="KW-0238">DNA-binding</keyword>
<dbReference type="InterPro" id="IPR013087">
    <property type="entry name" value="Znf_C2H2_type"/>
</dbReference>
<keyword evidence="16" id="KW-1185">Reference proteome</keyword>
<dbReference type="PANTHER" id="PTHR24399">
    <property type="entry name" value="ZINC FINGER AND BTB DOMAIN-CONTAINING"/>
    <property type="match status" value="1"/>
</dbReference>
<dbReference type="SUPFAM" id="SSF57716">
    <property type="entry name" value="Glucocorticoid receptor-like (DNA-binding domain)"/>
    <property type="match status" value="1"/>
</dbReference>
<organism evidence="15 16">
    <name type="scientific">Ignelater luminosus</name>
    <name type="common">Cucubano</name>
    <name type="synonym">Pyrophorus luminosus</name>
    <dbReference type="NCBI Taxonomy" id="2038154"/>
    <lineage>
        <taxon>Eukaryota</taxon>
        <taxon>Metazoa</taxon>
        <taxon>Ecdysozoa</taxon>
        <taxon>Arthropoda</taxon>
        <taxon>Hexapoda</taxon>
        <taxon>Insecta</taxon>
        <taxon>Pterygota</taxon>
        <taxon>Neoptera</taxon>
        <taxon>Endopterygota</taxon>
        <taxon>Coleoptera</taxon>
        <taxon>Polyphaga</taxon>
        <taxon>Elateriformia</taxon>
        <taxon>Elateroidea</taxon>
        <taxon>Elateridae</taxon>
        <taxon>Agrypninae</taxon>
        <taxon>Pyrophorini</taxon>
        <taxon>Ignelater</taxon>
    </lineage>
</organism>
<reference evidence="15" key="1">
    <citation type="submission" date="2019-08" db="EMBL/GenBank/DDBJ databases">
        <title>The genome of the North American firefly Photinus pyralis.</title>
        <authorList>
            <consortium name="Photinus pyralis genome working group"/>
            <person name="Fallon T.R."/>
            <person name="Sander Lower S.E."/>
            <person name="Weng J.-K."/>
        </authorList>
    </citation>
    <scope>NUCLEOTIDE SEQUENCE</scope>
    <source>
        <strain evidence="15">TRF0915ILg1</strain>
        <tissue evidence="15">Whole body</tissue>
    </source>
</reference>
<dbReference type="AlphaFoldDB" id="A0A8K0C888"/>
<keyword evidence="8" id="KW-0804">Transcription</keyword>
<evidence type="ECO:0000256" key="11">
    <source>
        <dbReference type="PROSITE-ProRule" id="PRU01263"/>
    </source>
</evidence>
<dbReference type="SUPFAM" id="SSF57667">
    <property type="entry name" value="beta-beta-alpha zinc fingers"/>
    <property type="match status" value="3"/>
</dbReference>
<keyword evidence="3" id="KW-0677">Repeat</keyword>
<feature type="domain" description="C2H2-type" evidence="13">
    <location>
        <begin position="361"/>
        <end position="388"/>
    </location>
</feature>
<feature type="binding site" evidence="11">
    <location>
        <position position="53"/>
    </location>
    <ligand>
        <name>Zn(2+)</name>
        <dbReference type="ChEBI" id="CHEBI:29105"/>
    </ligand>
</feature>
<dbReference type="FunFam" id="3.30.160.60:FF:000646">
    <property type="entry name" value="Myeloid zinc finger 1"/>
    <property type="match status" value="1"/>
</dbReference>
<dbReference type="GO" id="GO:0001227">
    <property type="term" value="F:DNA-binding transcription repressor activity, RNA polymerase II-specific"/>
    <property type="evidence" value="ECO:0007669"/>
    <property type="project" value="TreeGrafter"/>
</dbReference>
<comment type="subcellular location">
    <subcellularLocation>
        <location evidence="1">Nucleus</location>
    </subcellularLocation>
</comment>
<evidence type="ECO:0000313" key="15">
    <source>
        <dbReference type="EMBL" id="KAF2879607.1"/>
    </source>
</evidence>
<dbReference type="GO" id="GO:0008270">
    <property type="term" value="F:zinc ion binding"/>
    <property type="evidence" value="ECO:0007669"/>
    <property type="project" value="UniProtKB-UniRule"/>
</dbReference>
<feature type="binding site" evidence="11">
    <location>
        <position position="8"/>
    </location>
    <ligand>
        <name>Zn(2+)</name>
        <dbReference type="ChEBI" id="CHEBI:29105"/>
    </ligand>
</feature>
<keyword evidence="2 11" id="KW-0479">Metal-binding</keyword>
<dbReference type="PANTHER" id="PTHR24399:SF70">
    <property type="entry name" value="C2H2-TYPE DOMAIN-CONTAINING PROTEIN"/>
    <property type="match status" value="1"/>
</dbReference>
<dbReference type="Gene3D" id="3.40.1800.20">
    <property type="match status" value="1"/>
</dbReference>
<dbReference type="EMBL" id="VTPC01091118">
    <property type="protein sequence ID" value="KAF2879607.1"/>
    <property type="molecule type" value="Genomic_DNA"/>
</dbReference>
<evidence type="ECO:0000259" key="13">
    <source>
        <dbReference type="PROSITE" id="PS50157"/>
    </source>
</evidence>
<dbReference type="PROSITE" id="PS51915">
    <property type="entry name" value="ZAD"/>
    <property type="match status" value="1"/>
</dbReference>
<keyword evidence="6" id="KW-0805">Transcription regulation</keyword>
<name>A0A8K0C888_IGNLU</name>